<keyword evidence="3" id="KW-1185">Reference proteome</keyword>
<dbReference type="EMBL" id="BRZM01000110">
    <property type="protein sequence ID" value="GLD67391.1"/>
    <property type="molecule type" value="Genomic_DNA"/>
</dbReference>
<dbReference type="PANTHER" id="PTHR11501:SF18">
    <property type="entry name" value="MICROTUBULE-ASSOCIATED PROTEIN"/>
    <property type="match status" value="1"/>
</dbReference>
<evidence type="ECO:0000313" key="3">
    <source>
        <dbReference type="Proteomes" id="UP001279410"/>
    </source>
</evidence>
<dbReference type="InterPro" id="IPR027324">
    <property type="entry name" value="MAP2/MAP4/Tau"/>
</dbReference>
<dbReference type="AlphaFoldDB" id="A0AAD3N786"/>
<protein>
    <submittedName>
        <fullName evidence="2">Microtubule-associated protein 2-like isoform X1</fullName>
    </submittedName>
</protein>
<sequence>MEEVEEAVSKTDRRSWKGRAKKEEVRLMVGDQLLEDASQAQTRHARSVRSGASTPALSSHPHTPSHACRTPGSRHPGKPHAQVLQRPGQLAYVILTPPKSPSSAQRQLKVLNQPPPDLKNVKSKIGIHFNIKNIK</sequence>
<dbReference type="GO" id="GO:0008017">
    <property type="term" value="F:microtubule binding"/>
    <property type="evidence" value="ECO:0007669"/>
    <property type="project" value="InterPro"/>
</dbReference>
<name>A0AAD3N786_LATJO</name>
<organism evidence="2 3">
    <name type="scientific">Lates japonicus</name>
    <name type="common">Japanese lates</name>
    <dbReference type="NCBI Taxonomy" id="270547"/>
    <lineage>
        <taxon>Eukaryota</taxon>
        <taxon>Metazoa</taxon>
        <taxon>Chordata</taxon>
        <taxon>Craniata</taxon>
        <taxon>Vertebrata</taxon>
        <taxon>Euteleostomi</taxon>
        <taxon>Actinopterygii</taxon>
        <taxon>Neopterygii</taxon>
        <taxon>Teleostei</taxon>
        <taxon>Neoteleostei</taxon>
        <taxon>Acanthomorphata</taxon>
        <taxon>Carangaria</taxon>
        <taxon>Carangaria incertae sedis</taxon>
        <taxon>Centropomidae</taxon>
        <taxon>Lates</taxon>
    </lineage>
</organism>
<gene>
    <name evidence="2" type="ORF">AKAME5_001874000</name>
</gene>
<proteinExistence type="predicted"/>
<evidence type="ECO:0000256" key="1">
    <source>
        <dbReference type="SAM" id="MobiDB-lite"/>
    </source>
</evidence>
<evidence type="ECO:0000313" key="2">
    <source>
        <dbReference type="EMBL" id="GLD67391.1"/>
    </source>
</evidence>
<comment type="caution">
    <text evidence="2">The sequence shown here is derived from an EMBL/GenBank/DDBJ whole genome shotgun (WGS) entry which is preliminary data.</text>
</comment>
<dbReference type="GO" id="GO:0043005">
    <property type="term" value="C:neuron projection"/>
    <property type="evidence" value="ECO:0007669"/>
    <property type="project" value="TreeGrafter"/>
</dbReference>
<dbReference type="Proteomes" id="UP001279410">
    <property type="component" value="Unassembled WGS sequence"/>
</dbReference>
<feature type="region of interest" description="Disordered" evidence="1">
    <location>
        <begin position="1"/>
        <end position="23"/>
    </location>
</feature>
<feature type="compositionally biased region" description="Polar residues" evidence="1">
    <location>
        <begin position="50"/>
        <end position="62"/>
    </location>
</feature>
<accession>A0AAD3N786</accession>
<feature type="compositionally biased region" description="Basic and acidic residues" evidence="1">
    <location>
        <begin position="7"/>
        <end position="23"/>
    </location>
</feature>
<dbReference type="GO" id="GO:0031175">
    <property type="term" value="P:neuron projection development"/>
    <property type="evidence" value="ECO:0007669"/>
    <property type="project" value="TreeGrafter"/>
</dbReference>
<reference evidence="2" key="1">
    <citation type="submission" date="2022-08" db="EMBL/GenBank/DDBJ databases">
        <title>Genome sequencing of akame (Lates japonicus).</title>
        <authorList>
            <person name="Hashiguchi Y."/>
            <person name="Takahashi H."/>
        </authorList>
    </citation>
    <scope>NUCLEOTIDE SEQUENCE</scope>
    <source>
        <strain evidence="2">Kochi</strain>
    </source>
</reference>
<dbReference type="GO" id="GO:0000226">
    <property type="term" value="P:microtubule cytoskeleton organization"/>
    <property type="evidence" value="ECO:0007669"/>
    <property type="project" value="TreeGrafter"/>
</dbReference>
<feature type="region of interest" description="Disordered" evidence="1">
    <location>
        <begin position="35"/>
        <end position="83"/>
    </location>
</feature>
<dbReference type="PANTHER" id="PTHR11501">
    <property type="entry name" value="MICROTUBULE-ASSOCIATED PROTEIN"/>
    <property type="match status" value="1"/>
</dbReference>